<feature type="repeat" description="ANK" evidence="3">
    <location>
        <begin position="34"/>
        <end position="67"/>
    </location>
</feature>
<dbReference type="PaxDb" id="55529-EKX45317"/>
<evidence type="ECO:0000256" key="4">
    <source>
        <dbReference type="SAM" id="MobiDB-lite"/>
    </source>
</evidence>
<dbReference type="InterPro" id="IPR002110">
    <property type="entry name" value="Ankyrin_rpt"/>
</dbReference>
<gene>
    <name evidence="5" type="ORF">GUITHDRAFT_139213</name>
</gene>
<evidence type="ECO:0000256" key="3">
    <source>
        <dbReference type="PROSITE-ProRule" id="PRU00023"/>
    </source>
</evidence>
<dbReference type="GeneID" id="17301862"/>
<sequence>MGAVASGGCGCEESSRDKPAESINGNVEAIKMRHGNTALHSAAVRGSANEIKALVLERKADVNCRHAVSENIHGQTPLHLCVLSCADFDKVTIAKLLVSLGARTYIEDHHGLSPLDVAIDCGAKDVELYLKEASVILGSLTCRPLTDLQTRTSKDNLDSQRNDSPLHKEKARLEINTSQEGFSATPESSPMTDRALALSPGSYQFGVAFDPTLPLPTSLQGLQMQGVLFERVQGDPTSWDEIFMALRPVQMPLTLESKLIPREIADCKCTGGDGKGGGVSALGVERDWVPY</sequence>
<dbReference type="SMART" id="SM00248">
    <property type="entry name" value="ANK"/>
    <property type="match status" value="3"/>
</dbReference>
<dbReference type="PANTHER" id="PTHR24201">
    <property type="entry name" value="ANK_REP_REGION DOMAIN-CONTAINING PROTEIN"/>
    <property type="match status" value="1"/>
</dbReference>
<accession>L1JAJ8</accession>
<feature type="region of interest" description="Disordered" evidence="4">
    <location>
        <begin position="1"/>
        <end position="22"/>
    </location>
</feature>
<feature type="compositionally biased region" description="Basic and acidic residues" evidence="4">
    <location>
        <begin position="153"/>
        <end position="173"/>
    </location>
</feature>
<keyword evidence="2 3" id="KW-0040">ANK repeat</keyword>
<evidence type="ECO:0000256" key="2">
    <source>
        <dbReference type="ARBA" id="ARBA00023043"/>
    </source>
</evidence>
<proteinExistence type="predicted"/>
<name>L1JAJ8_GUITC</name>
<dbReference type="RefSeq" id="XP_005832297.1">
    <property type="nucleotide sequence ID" value="XM_005832240.1"/>
</dbReference>
<evidence type="ECO:0000313" key="5">
    <source>
        <dbReference type="EMBL" id="EKX45317.1"/>
    </source>
</evidence>
<dbReference type="KEGG" id="gtt:GUITHDRAFT_139213"/>
<dbReference type="PROSITE" id="PS50088">
    <property type="entry name" value="ANK_REPEAT"/>
    <property type="match status" value="1"/>
</dbReference>
<evidence type="ECO:0000313" key="6">
    <source>
        <dbReference type="EnsemblProtists" id="EKX45317"/>
    </source>
</evidence>
<dbReference type="Gene3D" id="1.25.40.20">
    <property type="entry name" value="Ankyrin repeat-containing domain"/>
    <property type="match status" value="1"/>
</dbReference>
<dbReference type="InterPro" id="IPR050776">
    <property type="entry name" value="Ank_Repeat/CDKN_Inhibitor"/>
</dbReference>
<dbReference type="SUPFAM" id="SSF48403">
    <property type="entry name" value="Ankyrin repeat"/>
    <property type="match status" value="1"/>
</dbReference>
<dbReference type="Proteomes" id="UP000011087">
    <property type="component" value="Unassembled WGS sequence"/>
</dbReference>
<reference evidence="5 7" key="1">
    <citation type="journal article" date="2012" name="Nature">
        <title>Algal genomes reveal evolutionary mosaicism and the fate of nucleomorphs.</title>
        <authorList>
            <consortium name="DOE Joint Genome Institute"/>
            <person name="Curtis B.A."/>
            <person name="Tanifuji G."/>
            <person name="Burki F."/>
            <person name="Gruber A."/>
            <person name="Irimia M."/>
            <person name="Maruyama S."/>
            <person name="Arias M.C."/>
            <person name="Ball S.G."/>
            <person name="Gile G.H."/>
            <person name="Hirakawa Y."/>
            <person name="Hopkins J.F."/>
            <person name="Kuo A."/>
            <person name="Rensing S.A."/>
            <person name="Schmutz J."/>
            <person name="Symeonidi A."/>
            <person name="Elias M."/>
            <person name="Eveleigh R.J."/>
            <person name="Herman E.K."/>
            <person name="Klute M.J."/>
            <person name="Nakayama T."/>
            <person name="Obornik M."/>
            <person name="Reyes-Prieto A."/>
            <person name="Armbrust E.V."/>
            <person name="Aves S.J."/>
            <person name="Beiko R.G."/>
            <person name="Coutinho P."/>
            <person name="Dacks J.B."/>
            <person name="Durnford D.G."/>
            <person name="Fast N.M."/>
            <person name="Green B.R."/>
            <person name="Grisdale C.J."/>
            <person name="Hempel F."/>
            <person name="Henrissat B."/>
            <person name="Hoppner M.P."/>
            <person name="Ishida K."/>
            <person name="Kim E."/>
            <person name="Koreny L."/>
            <person name="Kroth P.G."/>
            <person name="Liu Y."/>
            <person name="Malik S.B."/>
            <person name="Maier U.G."/>
            <person name="McRose D."/>
            <person name="Mock T."/>
            <person name="Neilson J.A."/>
            <person name="Onodera N.T."/>
            <person name="Poole A.M."/>
            <person name="Pritham E.J."/>
            <person name="Richards T.A."/>
            <person name="Rocap G."/>
            <person name="Roy S.W."/>
            <person name="Sarai C."/>
            <person name="Schaack S."/>
            <person name="Shirato S."/>
            <person name="Slamovits C.H."/>
            <person name="Spencer D.F."/>
            <person name="Suzuki S."/>
            <person name="Worden A.Z."/>
            <person name="Zauner S."/>
            <person name="Barry K."/>
            <person name="Bell C."/>
            <person name="Bharti A.K."/>
            <person name="Crow J.A."/>
            <person name="Grimwood J."/>
            <person name="Kramer R."/>
            <person name="Lindquist E."/>
            <person name="Lucas S."/>
            <person name="Salamov A."/>
            <person name="McFadden G.I."/>
            <person name="Lane C.E."/>
            <person name="Keeling P.J."/>
            <person name="Gray M.W."/>
            <person name="Grigoriev I.V."/>
            <person name="Archibald J.M."/>
        </authorList>
    </citation>
    <scope>NUCLEOTIDE SEQUENCE</scope>
    <source>
        <strain evidence="5 7">CCMP2712</strain>
    </source>
</reference>
<reference evidence="7" key="2">
    <citation type="submission" date="2012-11" db="EMBL/GenBank/DDBJ databases">
        <authorList>
            <person name="Kuo A."/>
            <person name="Curtis B.A."/>
            <person name="Tanifuji G."/>
            <person name="Burki F."/>
            <person name="Gruber A."/>
            <person name="Irimia M."/>
            <person name="Maruyama S."/>
            <person name="Arias M.C."/>
            <person name="Ball S.G."/>
            <person name="Gile G.H."/>
            <person name="Hirakawa Y."/>
            <person name="Hopkins J.F."/>
            <person name="Rensing S.A."/>
            <person name="Schmutz J."/>
            <person name="Symeonidi A."/>
            <person name="Elias M."/>
            <person name="Eveleigh R.J."/>
            <person name="Herman E.K."/>
            <person name="Klute M.J."/>
            <person name="Nakayama T."/>
            <person name="Obornik M."/>
            <person name="Reyes-Prieto A."/>
            <person name="Armbrust E.V."/>
            <person name="Aves S.J."/>
            <person name="Beiko R.G."/>
            <person name="Coutinho P."/>
            <person name="Dacks J.B."/>
            <person name="Durnford D.G."/>
            <person name="Fast N.M."/>
            <person name="Green B.R."/>
            <person name="Grisdale C."/>
            <person name="Hempe F."/>
            <person name="Henrissat B."/>
            <person name="Hoppner M.P."/>
            <person name="Ishida K.-I."/>
            <person name="Kim E."/>
            <person name="Koreny L."/>
            <person name="Kroth P.G."/>
            <person name="Liu Y."/>
            <person name="Malik S.-B."/>
            <person name="Maier U.G."/>
            <person name="McRose D."/>
            <person name="Mock T."/>
            <person name="Neilson J.A."/>
            <person name="Onodera N.T."/>
            <person name="Poole A.M."/>
            <person name="Pritham E.J."/>
            <person name="Richards T.A."/>
            <person name="Rocap G."/>
            <person name="Roy S.W."/>
            <person name="Sarai C."/>
            <person name="Schaack S."/>
            <person name="Shirato S."/>
            <person name="Slamovits C.H."/>
            <person name="Spencer D.F."/>
            <person name="Suzuki S."/>
            <person name="Worden A.Z."/>
            <person name="Zauner S."/>
            <person name="Barry K."/>
            <person name="Bell C."/>
            <person name="Bharti A.K."/>
            <person name="Crow J.A."/>
            <person name="Grimwood J."/>
            <person name="Kramer R."/>
            <person name="Lindquist E."/>
            <person name="Lucas S."/>
            <person name="Salamov A."/>
            <person name="McFadden G.I."/>
            <person name="Lane C.E."/>
            <person name="Keeling P.J."/>
            <person name="Gray M.W."/>
            <person name="Grigoriev I.V."/>
            <person name="Archibald J.M."/>
        </authorList>
    </citation>
    <scope>NUCLEOTIDE SEQUENCE</scope>
    <source>
        <strain evidence="7">CCMP2712</strain>
    </source>
</reference>
<dbReference type="EMBL" id="JH993000">
    <property type="protein sequence ID" value="EKX45317.1"/>
    <property type="molecule type" value="Genomic_DNA"/>
</dbReference>
<keyword evidence="7" id="KW-1185">Reference proteome</keyword>
<dbReference type="PROSITE" id="PS50297">
    <property type="entry name" value="ANK_REP_REGION"/>
    <property type="match status" value="1"/>
</dbReference>
<dbReference type="InterPro" id="IPR036770">
    <property type="entry name" value="Ankyrin_rpt-contain_sf"/>
</dbReference>
<protein>
    <submittedName>
        <fullName evidence="5 6">Uncharacterized protein</fullName>
    </submittedName>
</protein>
<dbReference type="Pfam" id="PF12796">
    <property type="entry name" value="Ank_2"/>
    <property type="match status" value="1"/>
</dbReference>
<evidence type="ECO:0000256" key="1">
    <source>
        <dbReference type="ARBA" id="ARBA00022737"/>
    </source>
</evidence>
<feature type="compositionally biased region" description="Polar residues" evidence="4">
    <location>
        <begin position="175"/>
        <end position="191"/>
    </location>
</feature>
<evidence type="ECO:0000313" key="7">
    <source>
        <dbReference type="Proteomes" id="UP000011087"/>
    </source>
</evidence>
<dbReference type="STRING" id="905079.L1JAJ8"/>
<reference evidence="6" key="3">
    <citation type="submission" date="2016-03" db="UniProtKB">
        <authorList>
            <consortium name="EnsemblProtists"/>
        </authorList>
    </citation>
    <scope>IDENTIFICATION</scope>
</reference>
<feature type="region of interest" description="Disordered" evidence="4">
    <location>
        <begin position="153"/>
        <end position="191"/>
    </location>
</feature>
<organism evidence="5">
    <name type="scientific">Guillardia theta (strain CCMP2712)</name>
    <name type="common">Cryptophyte</name>
    <dbReference type="NCBI Taxonomy" id="905079"/>
    <lineage>
        <taxon>Eukaryota</taxon>
        <taxon>Cryptophyceae</taxon>
        <taxon>Pyrenomonadales</taxon>
        <taxon>Geminigeraceae</taxon>
        <taxon>Guillardia</taxon>
    </lineage>
</organism>
<dbReference type="AlphaFoldDB" id="L1JAJ8"/>
<feature type="compositionally biased region" description="Gly residues" evidence="4">
    <location>
        <begin position="1"/>
        <end position="10"/>
    </location>
</feature>
<keyword evidence="1" id="KW-0677">Repeat</keyword>
<dbReference type="HOGENOM" id="CLU_957936_0_0_1"/>
<dbReference type="EnsemblProtists" id="EKX45317">
    <property type="protein sequence ID" value="EKX45317"/>
    <property type="gene ID" value="GUITHDRAFT_139213"/>
</dbReference>